<organism evidence="2 3">
    <name type="scientific">Halobacteriovorax marinus (strain ATCC BAA-682 / DSM 15412 / SJ)</name>
    <name type="common">Bacteriovorax marinus</name>
    <dbReference type="NCBI Taxonomy" id="862908"/>
    <lineage>
        <taxon>Bacteria</taxon>
        <taxon>Pseudomonadati</taxon>
        <taxon>Bdellovibrionota</taxon>
        <taxon>Bacteriovoracia</taxon>
        <taxon>Bacteriovoracales</taxon>
        <taxon>Halobacteriovoraceae</taxon>
        <taxon>Halobacteriovorax</taxon>
    </lineage>
</organism>
<evidence type="ECO:0000313" key="2">
    <source>
        <dbReference type="EMBL" id="CBW25248.1"/>
    </source>
</evidence>
<dbReference type="HOGENOM" id="CLU_1114598_0_0_7"/>
<evidence type="ECO:0000313" key="3">
    <source>
        <dbReference type="Proteomes" id="UP000008963"/>
    </source>
</evidence>
<gene>
    <name evidence="2" type="ordered locus">BMS_0323</name>
</gene>
<keyword evidence="3" id="KW-1185">Reference proteome</keyword>
<feature type="domain" description="HTH cro/C1-type" evidence="1">
    <location>
        <begin position="14"/>
        <end position="70"/>
    </location>
</feature>
<dbReference type="EMBL" id="FQ312005">
    <property type="protein sequence ID" value="CBW25248.1"/>
    <property type="molecule type" value="Genomic_DNA"/>
</dbReference>
<dbReference type="PATRIC" id="fig|862908.3.peg.311"/>
<dbReference type="GO" id="GO:0003677">
    <property type="term" value="F:DNA binding"/>
    <property type="evidence" value="ECO:0007669"/>
    <property type="project" value="InterPro"/>
</dbReference>
<dbReference type="STRING" id="862908.BMS_0323"/>
<dbReference type="InterPro" id="IPR039554">
    <property type="entry name" value="HigA2-like_HTH"/>
</dbReference>
<sequence length="249" mass="28271">MENKTIANILAEHIATYKKSHPNLSSQQIAKKFGVTSSSFNRIEKGDVSNPTIDQVVKILGGVGRHAEIVGYLSKHYPIVSKTFRDFYTTEDGVNSGDKLSIYIQKREFALLILYTLVCKDVTKSEIKRVFGEIGELRLEKLIEENVISVDMKGFVGEVNHFIKLDPQAAISISKTLLDECFEVYVDGDWNSMLWVDCKRVKKDVVPEVINILNQAYKDIDNILSDEKNEGDHPMFYLLCTDSLYPKIK</sequence>
<protein>
    <recommendedName>
        <fullName evidence="1">HTH cro/C1-type domain-containing protein</fullName>
    </recommendedName>
</protein>
<dbReference type="eggNOG" id="COG1396">
    <property type="taxonomic scope" value="Bacteria"/>
</dbReference>
<dbReference type="PROSITE" id="PS50943">
    <property type="entry name" value="HTH_CROC1"/>
    <property type="match status" value="1"/>
</dbReference>
<dbReference type="InterPro" id="IPR001387">
    <property type="entry name" value="Cro/C1-type_HTH"/>
</dbReference>
<dbReference type="Gene3D" id="1.10.260.40">
    <property type="entry name" value="lambda repressor-like DNA-binding domains"/>
    <property type="match status" value="1"/>
</dbReference>
<proteinExistence type="predicted"/>
<dbReference type="OrthoDB" id="5294681at2"/>
<dbReference type="SUPFAM" id="SSF47413">
    <property type="entry name" value="lambda repressor-like DNA-binding domains"/>
    <property type="match status" value="1"/>
</dbReference>
<accession>E1X3F3</accession>
<dbReference type="CDD" id="cd00093">
    <property type="entry name" value="HTH_XRE"/>
    <property type="match status" value="1"/>
</dbReference>
<name>E1X3F3_HALMS</name>
<dbReference type="AlphaFoldDB" id="E1X3F3"/>
<dbReference type="RefSeq" id="WP_014243037.1">
    <property type="nucleotide sequence ID" value="NC_016620.1"/>
</dbReference>
<reference evidence="3" key="1">
    <citation type="journal article" date="2013" name="ISME J.">
        <title>A small predatory core genome in the divergent marine Bacteriovorax marinus SJ and the terrestrial Bdellovibrio bacteriovorus.</title>
        <authorList>
            <person name="Crossman L.C."/>
            <person name="Chen H."/>
            <person name="Cerdeno-Tarraga A.M."/>
            <person name="Brooks K."/>
            <person name="Quail M.A."/>
            <person name="Pineiro S.A."/>
            <person name="Hobley L."/>
            <person name="Sockett R.E."/>
            <person name="Bentley S.D."/>
            <person name="Parkhill J."/>
            <person name="Williams H.N."/>
            <person name="Stine O.C."/>
        </authorList>
    </citation>
    <scope>NUCLEOTIDE SEQUENCE [LARGE SCALE GENOMIC DNA]</scope>
    <source>
        <strain evidence="3">ATCC BAA-682 / DSM 15412 / SJ</strain>
    </source>
</reference>
<dbReference type="Proteomes" id="UP000008963">
    <property type="component" value="Chromosome"/>
</dbReference>
<dbReference type="Pfam" id="PF13744">
    <property type="entry name" value="HTH_37"/>
    <property type="match status" value="1"/>
</dbReference>
<dbReference type="KEGG" id="bmx:BMS_0323"/>
<evidence type="ECO:0000259" key="1">
    <source>
        <dbReference type="PROSITE" id="PS50943"/>
    </source>
</evidence>
<dbReference type="InterPro" id="IPR010982">
    <property type="entry name" value="Lambda_DNA-bd_dom_sf"/>
</dbReference>